<dbReference type="Proteomes" id="UP000663814">
    <property type="component" value="Unassembled WGS sequence"/>
</dbReference>
<protein>
    <submittedName>
        <fullName evidence="1">Uncharacterized protein</fullName>
    </submittedName>
</protein>
<evidence type="ECO:0000313" key="2">
    <source>
        <dbReference type="Proteomes" id="UP000663814"/>
    </source>
</evidence>
<gene>
    <name evidence="1" type="ORF">I4W93_017635</name>
</gene>
<proteinExistence type="predicted"/>
<accession>A0ABS7XCY5</accession>
<name>A0ABS7XCY5_9GAMM</name>
<sequence length="79" mass="8175">MDVIEEFKSDAVNLSGKVFENQFCGGLAILTGTLSGYALAAPPPYGLGPFGPVAGAVIGSVSYKACDKFGLDDLIKSQF</sequence>
<dbReference type="RefSeq" id="WP_205312146.1">
    <property type="nucleotide sequence ID" value="NZ_JAERPS020000007.1"/>
</dbReference>
<reference evidence="1 2" key="2">
    <citation type="submission" date="2021-08" db="EMBL/GenBank/DDBJ databases">
        <title>Rheinheimera aquimaris sp. nov., isolated from seawater of the East Sea in Korea.</title>
        <authorList>
            <person name="Kim K.H."/>
            <person name="Wenting R."/>
            <person name="Kim K.R."/>
            <person name="Jeon C.O."/>
        </authorList>
    </citation>
    <scope>NUCLEOTIDE SEQUENCE [LARGE SCALE GENOMIC DNA]</scope>
    <source>
        <strain evidence="1 2">MA-13</strain>
    </source>
</reference>
<organism evidence="1 2">
    <name type="scientific">Rheinheimera maricola</name>
    <dbReference type="NCBI Taxonomy" id="2793282"/>
    <lineage>
        <taxon>Bacteria</taxon>
        <taxon>Pseudomonadati</taxon>
        <taxon>Pseudomonadota</taxon>
        <taxon>Gammaproteobacteria</taxon>
        <taxon>Chromatiales</taxon>
        <taxon>Chromatiaceae</taxon>
        <taxon>Rheinheimera</taxon>
    </lineage>
</organism>
<dbReference type="EMBL" id="JAERPS020000007">
    <property type="protein sequence ID" value="MBZ9613419.1"/>
    <property type="molecule type" value="Genomic_DNA"/>
</dbReference>
<comment type="caution">
    <text evidence="1">The sequence shown here is derived from an EMBL/GenBank/DDBJ whole genome shotgun (WGS) entry which is preliminary data.</text>
</comment>
<evidence type="ECO:0000313" key="1">
    <source>
        <dbReference type="EMBL" id="MBZ9613419.1"/>
    </source>
</evidence>
<keyword evidence="2" id="KW-1185">Reference proteome</keyword>
<reference evidence="1 2" key="1">
    <citation type="submission" date="2020-12" db="EMBL/GenBank/DDBJ databases">
        <authorList>
            <person name="Ruan W."/>
            <person name="Khan S.A."/>
            <person name="Jeon C.O."/>
        </authorList>
    </citation>
    <scope>NUCLEOTIDE SEQUENCE [LARGE SCALE GENOMIC DNA]</scope>
    <source>
        <strain evidence="1 2">MA-13</strain>
    </source>
</reference>